<comment type="cofactor">
    <cofactor evidence="1">
        <name>Mg(2+)</name>
        <dbReference type="ChEBI" id="CHEBI:18420"/>
    </cofactor>
</comment>
<keyword evidence="7 11" id="KW-0067">ATP-binding</keyword>
<evidence type="ECO:0000256" key="7">
    <source>
        <dbReference type="ARBA" id="ARBA00022840"/>
    </source>
</evidence>
<keyword evidence="4 11" id="KW-0436">Ligase</keyword>
<evidence type="ECO:0000256" key="2">
    <source>
        <dbReference type="ARBA" id="ARBA00008276"/>
    </source>
</evidence>
<reference evidence="14 15" key="1">
    <citation type="journal article" date="2014" name="Int. J. Syst. Evol. Microbiol.">
        <title>Rhodoluna lacicola gen. nov., sp. nov., a planktonic freshwater bacterium with stream-lined genome.</title>
        <authorList>
            <person name="Hahn M."/>
            <person name="Schmidt J."/>
            <person name="Taipale S.J."/>
            <person name="Doolittle W.F."/>
            <person name="Koll U."/>
        </authorList>
    </citation>
    <scope>NUCLEOTIDE SEQUENCE [LARGE SCALE GENOMIC DNA]</scope>
    <source>
        <strain evidence="14 15">MWH-Ta8</strain>
    </source>
</reference>
<dbReference type="HOGENOM" id="CLU_015869_1_2_11"/>
<dbReference type="Gene3D" id="3.40.1190.10">
    <property type="entry name" value="Mur-like, catalytic domain"/>
    <property type="match status" value="1"/>
</dbReference>
<evidence type="ECO:0000259" key="13">
    <source>
        <dbReference type="Pfam" id="PF08245"/>
    </source>
</evidence>
<evidence type="ECO:0000256" key="1">
    <source>
        <dbReference type="ARBA" id="ARBA00001946"/>
    </source>
</evidence>
<evidence type="ECO:0000256" key="8">
    <source>
        <dbReference type="ARBA" id="ARBA00022842"/>
    </source>
</evidence>
<dbReference type="SUPFAM" id="SSF53244">
    <property type="entry name" value="MurD-like peptide ligases, peptide-binding domain"/>
    <property type="match status" value="1"/>
</dbReference>
<keyword evidence="15" id="KW-1185">Reference proteome</keyword>
<dbReference type="GO" id="GO:0005737">
    <property type="term" value="C:cytoplasm"/>
    <property type="evidence" value="ECO:0007669"/>
    <property type="project" value="TreeGrafter"/>
</dbReference>
<dbReference type="eggNOG" id="COG0285">
    <property type="taxonomic scope" value="Bacteria"/>
</dbReference>
<evidence type="ECO:0000313" key="15">
    <source>
        <dbReference type="Proteomes" id="UP000067708"/>
    </source>
</evidence>
<sequence>MIENLSEEHYWALKAKEVEDALLARVPENKIRPRIEPTARLAELLGDPQKAYRVIHVTGTNGKTSTSRFIERLLREHGLRTGRFTSPHLVKLNERISLDGEPVSDERLYNVWTEIAPIVGLVDAELEATGEDALTFFEVLAVLGFAIFADAPVDVLVLEVGMGGEWDSTNVADGDVAVFTPISLDHMDRLGETIEEIAKTKAGIIKPGAIVLSAEQKPEALKVLAERAAAVGEKFLTYGKDFGVTASSLNKLGQTVSVRSVAGEYHDLNLPVHGGYQAHNAALAVAAVEAFLGGGDQRIMDDVVRAAFADFSSPGRLQIVNREPLTILDAAHNEDGARSLVGAMKESFGAPYAVAVVSILAEKNARALLEILDDTFVEFIITQSESARAIPAETLAELAREVFGGDRVHVQANPQWALAEAAKLLPPTLGSAIVVTGSVTLVGQVLKLKQIEAEQDA</sequence>
<dbReference type="InterPro" id="IPR018109">
    <property type="entry name" value="Folylpolyglutamate_synth_CS"/>
</dbReference>
<protein>
    <recommendedName>
        <fullName evidence="3">tetrahydrofolate synthase</fullName>
        <ecNumber evidence="3">6.3.2.17</ecNumber>
    </recommendedName>
    <alternativeName>
        <fullName evidence="9">Tetrahydrofolylpolyglutamate synthase</fullName>
    </alternativeName>
</protein>
<feature type="domain" description="Mur ligase central" evidence="13">
    <location>
        <begin position="112"/>
        <end position="288"/>
    </location>
</feature>
<dbReference type="NCBIfam" id="TIGR01499">
    <property type="entry name" value="folC"/>
    <property type="match status" value="1"/>
</dbReference>
<dbReference type="PANTHER" id="PTHR11136">
    <property type="entry name" value="FOLYLPOLYGLUTAMATE SYNTHASE-RELATED"/>
    <property type="match status" value="1"/>
</dbReference>
<dbReference type="PROSITE" id="PS01011">
    <property type="entry name" value="FOLYLPOLYGLU_SYNT_1"/>
    <property type="match status" value="1"/>
</dbReference>
<dbReference type="GO" id="GO:0005524">
    <property type="term" value="F:ATP binding"/>
    <property type="evidence" value="ECO:0007669"/>
    <property type="project" value="UniProtKB-KW"/>
</dbReference>
<dbReference type="Proteomes" id="UP000067708">
    <property type="component" value="Chromosome"/>
</dbReference>
<evidence type="ECO:0000256" key="11">
    <source>
        <dbReference type="PIRNR" id="PIRNR001563"/>
    </source>
</evidence>
<name>A0A060JBY6_9MICO</name>
<dbReference type="SUPFAM" id="SSF53623">
    <property type="entry name" value="MurD-like peptide ligases, catalytic domain"/>
    <property type="match status" value="1"/>
</dbReference>
<dbReference type="GO" id="GO:0046872">
    <property type="term" value="F:metal ion binding"/>
    <property type="evidence" value="ECO:0007669"/>
    <property type="project" value="UniProtKB-KW"/>
</dbReference>
<dbReference type="GO" id="GO:0008841">
    <property type="term" value="F:dihydrofolate synthase activity"/>
    <property type="evidence" value="ECO:0007669"/>
    <property type="project" value="TreeGrafter"/>
</dbReference>
<dbReference type="AlphaFoldDB" id="A0A060JBY6"/>
<dbReference type="STRING" id="529884.Rhola_00005840"/>
<evidence type="ECO:0000256" key="4">
    <source>
        <dbReference type="ARBA" id="ARBA00022598"/>
    </source>
</evidence>
<comment type="similarity">
    <text evidence="2 11">Belongs to the folylpolyglutamate synthase family.</text>
</comment>
<dbReference type="RefSeq" id="WP_227818799.1">
    <property type="nucleotide sequence ID" value="NZ_CP007490.1"/>
</dbReference>
<dbReference type="PIRSF" id="PIRSF001563">
    <property type="entry name" value="Folylpolyglu_synth"/>
    <property type="match status" value="1"/>
</dbReference>
<evidence type="ECO:0000256" key="10">
    <source>
        <dbReference type="ARBA" id="ARBA00047493"/>
    </source>
</evidence>
<evidence type="ECO:0000259" key="12">
    <source>
        <dbReference type="Pfam" id="PF02875"/>
    </source>
</evidence>
<dbReference type="Pfam" id="PF02875">
    <property type="entry name" value="Mur_ligase_C"/>
    <property type="match status" value="1"/>
</dbReference>
<evidence type="ECO:0000256" key="6">
    <source>
        <dbReference type="ARBA" id="ARBA00022741"/>
    </source>
</evidence>
<dbReference type="InterPro" id="IPR001645">
    <property type="entry name" value="Folylpolyglutamate_synth"/>
</dbReference>
<dbReference type="GO" id="GO:0004326">
    <property type="term" value="F:tetrahydrofolylpolyglutamate synthase activity"/>
    <property type="evidence" value="ECO:0007669"/>
    <property type="project" value="UniProtKB-EC"/>
</dbReference>
<dbReference type="InterPro" id="IPR036565">
    <property type="entry name" value="Mur-like_cat_sf"/>
</dbReference>
<dbReference type="KEGG" id="rla:Rhola_00005840"/>
<dbReference type="EC" id="6.3.2.17" evidence="3"/>
<evidence type="ECO:0000256" key="3">
    <source>
        <dbReference type="ARBA" id="ARBA00013025"/>
    </source>
</evidence>
<comment type="catalytic activity">
    <reaction evidence="10">
        <text>(6S)-5,6,7,8-tetrahydrofolyl-(gamma-L-Glu)(n) + L-glutamate + ATP = (6S)-5,6,7,8-tetrahydrofolyl-(gamma-L-Glu)(n+1) + ADP + phosphate + H(+)</text>
        <dbReference type="Rhea" id="RHEA:10580"/>
        <dbReference type="Rhea" id="RHEA-COMP:14738"/>
        <dbReference type="Rhea" id="RHEA-COMP:14740"/>
        <dbReference type="ChEBI" id="CHEBI:15378"/>
        <dbReference type="ChEBI" id="CHEBI:29985"/>
        <dbReference type="ChEBI" id="CHEBI:30616"/>
        <dbReference type="ChEBI" id="CHEBI:43474"/>
        <dbReference type="ChEBI" id="CHEBI:141005"/>
        <dbReference type="ChEBI" id="CHEBI:456216"/>
        <dbReference type="EC" id="6.3.2.17"/>
    </reaction>
</comment>
<organism evidence="14 15">
    <name type="scientific">Rhodoluna lacicola</name>
    <dbReference type="NCBI Taxonomy" id="529884"/>
    <lineage>
        <taxon>Bacteria</taxon>
        <taxon>Bacillati</taxon>
        <taxon>Actinomycetota</taxon>
        <taxon>Actinomycetes</taxon>
        <taxon>Micrococcales</taxon>
        <taxon>Microbacteriaceae</taxon>
        <taxon>Luna cluster</taxon>
        <taxon>Luna-1 subcluster</taxon>
        <taxon>Rhodoluna</taxon>
    </lineage>
</organism>
<evidence type="ECO:0000256" key="9">
    <source>
        <dbReference type="ARBA" id="ARBA00030592"/>
    </source>
</evidence>
<keyword evidence="5" id="KW-0479">Metal-binding</keyword>
<dbReference type="InterPro" id="IPR036615">
    <property type="entry name" value="Mur_ligase_C_dom_sf"/>
</dbReference>
<keyword evidence="6 11" id="KW-0547">Nucleotide-binding</keyword>
<feature type="domain" description="Mur ligase C-terminal" evidence="12">
    <location>
        <begin position="315"/>
        <end position="438"/>
    </location>
</feature>
<evidence type="ECO:0000313" key="14">
    <source>
        <dbReference type="EMBL" id="AIC47396.1"/>
    </source>
</evidence>
<dbReference type="InterPro" id="IPR013221">
    <property type="entry name" value="Mur_ligase_cen"/>
</dbReference>
<accession>A0A060JBY6</accession>
<keyword evidence="8" id="KW-0460">Magnesium</keyword>
<evidence type="ECO:0000256" key="5">
    <source>
        <dbReference type="ARBA" id="ARBA00022723"/>
    </source>
</evidence>
<gene>
    <name evidence="14" type="ORF">Rhola_00005840</name>
</gene>
<dbReference type="Pfam" id="PF08245">
    <property type="entry name" value="Mur_ligase_M"/>
    <property type="match status" value="1"/>
</dbReference>
<dbReference type="InterPro" id="IPR004101">
    <property type="entry name" value="Mur_ligase_C"/>
</dbReference>
<dbReference type="Gene3D" id="3.90.190.20">
    <property type="entry name" value="Mur ligase, C-terminal domain"/>
    <property type="match status" value="1"/>
</dbReference>
<dbReference type="EMBL" id="CP007490">
    <property type="protein sequence ID" value="AIC47396.1"/>
    <property type="molecule type" value="Genomic_DNA"/>
</dbReference>
<dbReference type="FunFam" id="3.40.1190.10:FF:000011">
    <property type="entry name" value="Folylpolyglutamate synthase/dihydrofolate synthase"/>
    <property type="match status" value="1"/>
</dbReference>
<dbReference type="PATRIC" id="fig|529884.3.peg.557"/>
<proteinExistence type="inferred from homology"/>
<dbReference type="PANTHER" id="PTHR11136:SF0">
    <property type="entry name" value="DIHYDROFOLATE SYNTHETASE-RELATED"/>
    <property type="match status" value="1"/>
</dbReference>